<protein>
    <submittedName>
        <fullName evidence="2">YceI family protein</fullName>
    </submittedName>
</protein>
<organism evidence="2 3">
    <name type="scientific">Marinigracilibium pacificum</name>
    <dbReference type="NCBI Taxonomy" id="2729599"/>
    <lineage>
        <taxon>Bacteria</taxon>
        <taxon>Pseudomonadati</taxon>
        <taxon>Bacteroidota</taxon>
        <taxon>Cytophagia</taxon>
        <taxon>Cytophagales</taxon>
        <taxon>Flammeovirgaceae</taxon>
        <taxon>Marinigracilibium</taxon>
    </lineage>
</organism>
<dbReference type="InterPro" id="IPR007372">
    <property type="entry name" value="Lipid/polyisoprenoid-bd_YceI"/>
</dbReference>
<dbReference type="SUPFAM" id="SSF101874">
    <property type="entry name" value="YceI-like"/>
    <property type="match status" value="1"/>
</dbReference>
<dbReference type="AlphaFoldDB" id="A0A848IW81"/>
<comment type="caution">
    <text evidence="2">The sequence shown here is derived from an EMBL/GenBank/DDBJ whole genome shotgun (WGS) entry which is preliminary data.</text>
</comment>
<proteinExistence type="predicted"/>
<evidence type="ECO:0000313" key="2">
    <source>
        <dbReference type="EMBL" id="NMM48773.1"/>
    </source>
</evidence>
<dbReference type="PANTHER" id="PTHR34406:SF1">
    <property type="entry name" value="PROTEIN YCEI"/>
    <property type="match status" value="1"/>
</dbReference>
<dbReference type="EMBL" id="JABBNU010000005">
    <property type="protein sequence ID" value="NMM48773.1"/>
    <property type="molecule type" value="Genomic_DNA"/>
</dbReference>
<gene>
    <name evidence="2" type="ORF">HH304_10215</name>
</gene>
<dbReference type="SMART" id="SM00867">
    <property type="entry name" value="YceI"/>
    <property type="match status" value="1"/>
</dbReference>
<dbReference type="Proteomes" id="UP000559010">
    <property type="component" value="Unassembled WGS sequence"/>
</dbReference>
<reference evidence="2 3" key="1">
    <citation type="submission" date="2020-04" db="EMBL/GenBank/DDBJ databases">
        <title>Flammeovirgaceae bacterium KN852 isolated from deep sea.</title>
        <authorList>
            <person name="Zhang D.-C."/>
        </authorList>
    </citation>
    <scope>NUCLEOTIDE SEQUENCE [LARGE SCALE GENOMIC DNA]</scope>
    <source>
        <strain evidence="2 3">KN852</strain>
    </source>
</reference>
<accession>A0A848IW81</accession>
<dbReference type="PANTHER" id="PTHR34406">
    <property type="entry name" value="PROTEIN YCEI"/>
    <property type="match status" value="1"/>
</dbReference>
<dbReference type="InterPro" id="IPR036761">
    <property type="entry name" value="TTHA0802/YceI-like_sf"/>
</dbReference>
<evidence type="ECO:0000259" key="1">
    <source>
        <dbReference type="SMART" id="SM00867"/>
    </source>
</evidence>
<keyword evidence="3" id="KW-1185">Reference proteome</keyword>
<dbReference type="RefSeq" id="WP_169681018.1">
    <property type="nucleotide sequence ID" value="NZ_JABBNU010000005.1"/>
</dbReference>
<name>A0A848IW81_9BACT</name>
<sequence>MKDTSRITAITLMLLLLTAFNSQLLAQYKVDSKNSELTVLGTSSLHDWEIVAETLEGNANFDLTGGLKAVNNLSFDVVVNSMKSGKSGMDKNTYDALNEKKYKNVSYKLTKANKITPSGGKYKVDATGNLSIAGKSKSVNMVVTVTPSGSTVSIAGSYKMKMTDFGIDPPTAVFGTIKTGDEIEIKFNVNYIK</sequence>
<dbReference type="Pfam" id="PF04264">
    <property type="entry name" value="YceI"/>
    <property type="match status" value="1"/>
</dbReference>
<feature type="domain" description="Lipid/polyisoprenoid-binding YceI-like" evidence="1">
    <location>
        <begin position="27"/>
        <end position="192"/>
    </location>
</feature>
<evidence type="ECO:0000313" key="3">
    <source>
        <dbReference type="Proteomes" id="UP000559010"/>
    </source>
</evidence>
<dbReference type="Gene3D" id="2.40.128.110">
    <property type="entry name" value="Lipid/polyisoprenoid-binding, YceI-like"/>
    <property type="match status" value="1"/>
</dbReference>